<dbReference type="RefSeq" id="YP_008720062.1">
    <property type="nucleotide sequence ID" value="NC_022646.1"/>
</dbReference>
<reference evidence="1 2" key="1">
    <citation type="journal article" date="2013" name="Arch. Virol.">
        <title>Comparative analysis of the genomes of Clostera anastomosis (L.) granulovirus and Clostera anachoreta granulovirus.</title>
        <authorList>
            <person name="Liang Z."/>
            <person name="Zhang X."/>
            <person name="Yin X."/>
            <person name="Song X."/>
            <person name="Shao X."/>
            <person name="Wang L."/>
        </authorList>
    </citation>
    <scope>NUCLEOTIDE SEQUENCE [LARGE SCALE GENOMIC DNA]</scope>
    <source>
        <strain evidence="1">CaLGV-Henan</strain>
    </source>
</reference>
<dbReference type="OrthoDB" id="16663at10239"/>
<keyword evidence="2" id="KW-1185">Reference proteome</keyword>
<dbReference type="InterPro" id="IPR008573">
    <property type="entry name" value="Baculovirus_U-box/Ring-like"/>
</dbReference>
<accession>U5KBN6</accession>
<evidence type="ECO:0000313" key="1">
    <source>
        <dbReference type="EMBL" id="AGQ20373.1"/>
    </source>
</evidence>
<sequence>MFIITTNGDCKVVAEKTILDQFTSIECAICLDDINVNNRGVIYITSGGTADLERVMCGACDKRFQNNDPYKRSVEYRFEFPFHSDEHAKLFLAKSDRFVLNDGDDDSVERFSSLLKGAATEFRDVEIELGFRL</sequence>
<dbReference type="Proteomes" id="UP000204024">
    <property type="component" value="Segment"/>
</dbReference>
<proteinExistence type="predicted"/>
<dbReference type="GeneID" id="17428816"/>
<organism evidence="1 2">
    <name type="scientific">Clostera anastomosis granulovirus A</name>
    <dbReference type="NCBI Taxonomy" id="1986289"/>
    <lineage>
        <taxon>Viruses</taxon>
        <taxon>Viruses incertae sedis</taxon>
        <taxon>Naldaviricetes</taxon>
        <taxon>Lefavirales</taxon>
        <taxon>Baculoviridae</taxon>
        <taxon>Betabaculovirus</taxon>
        <taxon>Betabaculovirus clanastomosis</taxon>
    </lineage>
</organism>
<protein>
    <submittedName>
        <fullName evidence="1">Uncharacterized protein</fullName>
    </submittedName>
</protein>
<dbReference type="KEGG" id="vg:17428816"/>
<dbReference type="EMBL" id="KC179784">
    <property type="protein sequence ID" value="AGQ20373.1"/>
    <property type="molecule type" value="Genomic_DNA"/>
</dbReference>
<dbReference type="Pfam" id="PF05883">
    <property type="entry name" value="Baculo_RING"/>
    <property type="match status" value="1"/>
</dbReference>
<evidence type="ECO:0000313" key="2">
    <source>
        <dbReference type="Proteomes" id="UP000204024"/>
    </source>
</evidence>
<gene>
    <name evidence="1" type="ORF">CaLGV115</name>
</gene>
<name>U5KBN6_9BBAC</name>